<keyword evidence="2" id="KW-0812">Transmembrane</keyword>
<sequence>MAKHVANKALCQAQEDSSIQFRMCCSQRTQLQSAQLPVLFSAAGAKEVNKKMLRLLFLFLILRGAAATSEDTEGNYSGDYIVDDEDGDAPVETRRIQYSDPGEIPKVGPGSDRSTGDDEANEGGTLIIIIAAVSVIVLAIGGIVAIFLFRRYLQSREQGVYSVPAEQGQKAAV</sequence>
<evidence type="ECO:0000256" key="2">
    <source>
        <dbReference type="SAM" id="Phobius"/>
    </source>
</evidence>
<protein>
    <submittedName>
        <fullName evidence="3">Uncharacterized protein si:dkey-262k9.2</fullName>
    </submittedName>
</protein>
<dbReference type="GeneID" id="122147795"/>
<dbReference type="Proteomes" id="UP001155660">
    <property type="component" value="Chromosome A15"/>
</dbReference>
<name>A0A9Q9YWF4_CYPCA</name>
<dbReference type="AlphaFoldDB" id="A0A9Q9YWF4"/>
<dbReference type="KEGG" id="ccar:122147795"/>
<feature type="transmembrane region" description="Helical" evidence="2">
    <location>
        <begin position="52"/>
        <end position="69"/>
    </location>
</feature>
<dbReference type="OrthoDB" id="8958778at2759"/>
<dbReference type="RefSeq" id="XP_042627646.1">
    <property type="nucleotide sequence ID" value="XM_042771712.1"/>
</dbReference>
<accession>A0A9Q9YWF4</accession>
<proteinExistence type="predicted"/>
<reference evidence="3" key="1">
    <citation type="submission" date="2025-08" db="UniProtKB">
        <authorList>
            <consortium name="RefSeq"/>
        </authorList>
    </citation>
    <scope>IDENTIFICATION</scope>
    <source>
        <tissue evidence="3">Muscle</tissue>
    </source>
</reference>
<evidence type="ECO:0000313" key="3">
    <source>
        <dbReference type="RefSeq" id="XP_042627646.1"/>
    </source>
</evidence>
<feature type="transmembrane region" description="Helical" evidence="2">
    <location>
        <begin position="126"/>
        <end position="149"/>
    </location>
</feature>
<gene>
    <name evidence="3" type="primary">si:dkey-262k9.2</name>
</gene>
<keyword evidence="2" id="KW-0472">Membrane</keyword>
<organism evidence="3">
    <name type="scientific">Cyprinus carpio</name>
    <name type="common">Common carp</name>
    <dbReference type="NCBI Taxonomy" id="7962"/>
    <lineage>
        <taxon>Eukaryota</taxon>
        <taxon>Metazoa</taxon>
        <taxon>Chordata</taxon>
        <taxon>Craniata</taxon>
        <taxon>Vertebrata</taxon>
        <taxon>Euteleostomi</taxon>
        <taxon>Actinopterygii</taxon>
        <taxon>Neopterygii</taxon>
        <taxon>Teleostei</taxon>
        <taxon>Ostariophysi</taxon>
        <taxon>Cypriniformes</taxon>
        <taxon>Cyprinidae</taxon>
        <taxon>Cyprininae</taxon>
        <taxon>Cyprinus</taxon>
    </lineage>
</organism>
<keyword evidence="2" id="KW-1133">Transmembrane helix</keyword>
<evidence type="ECO:0000256" key="1">
    <source>
        <dbReference type="SAM" id="MobiDB-lite"/>
    </source>
</evidence>
<feature type="region of interest" description="Disordered" evidence="1">
    <location>
        <begin position="94"/>
        <end position="118"/>
    </location>
</feature>